<organism evidence="2 3">
    <name type="scientific">Trichonephila inaurata madagascariensis</name>
    <dbReference type="NCBI Taxonomy" id="2747483"/>
    <lineage>
        <taxon>Eukaryota</taxon>
        <taxon>Metazoa</taxon>
        <taxon>Ecdysozoa</taxon>
        <taxon>Arthropoda</taxon>
        <taxon>Chelicerata</taxon>
        <taxon>Arachnida</taxon>
        <taxon>Araneae</taxon>
        <taxon>Araneomorphae</taxon>
        <taxon>Entelegynae</taxon>
        <taxon>Araneoidea</taxon>
        <taxon>Nephilidae</taxon>
        <taxon>Trichonephila</taxon>
        <taxon>Trichonephila inaurata</taxon>
    </lineage>
</organism>
<gene>
    <name evidence="2" type="primary">NCL1_36696</name>
    <name evidence="2" type="ORF">TNIN_135051</name>
</gene>
<name>A0A8X6Y3W7_9ARAC</name>
<keyword evidence="3" id="KW-1185">Reference proteome</keyword>
<evidence type="ECO:0000313" key="3">
    <source>
        <dbReference type="Proteomes" id="UP000886998"/>
    </source>
</evidence>
<feature type="region of interest" description="Disordered" evidence="1">
    <location>
        <begin position="137"/>
        <end position="162"/>
    </location>
</feature>
<dbReference type="AlphaFoldDB" id="A0A8X6Y3W7"/>
<reference evidence="2" key="1">
    <citation type="submission" date="2020-08" db="EMBL/GenBank/DDBJ databases">
        <title>Multicomponent nature underlies the extraordinary mechanical properties of spider dragline silk.</title>
        <authorList>
            <person name="Kono N."/>
            <person name="Nakamura H."/>
            <person name="Mori M."/>
            <person name="Yoshida Y."/>
            <person name="Ohtoshi R."/>
            <person name="Malay A.D."/>
            <person name="Moran D.A.P."/>
            <person name="Tomita M."/>
            <person name="Numata K."/>
            <person name="Arakawa K."/>
        </authorList>
    </citation>
    <scope>NUCLEOTIDE SEQUENCE</scope>
</reference>
<dbReference type="Proteomes" id="UP000886998">
    <property type="component" value="Unassembled WGS sequence"/>
</dbReference>
<evidence type="ECO:0000256" key="1">
    <source>
        <dbReference type="SAM" id="MobiDB-lite"/>
    </source>
</evidence>
<comment type="caution">
    <text evidence="2">The sequence shown here is derived from an EMBL/GenBank/DDBJ whole genome shotgun (WGS) entry which is preliminary data.</text>
</comment>
<protein>
    <submittedName>
        <fullName evidence="2">Uncharacterized protein</fullName>
    </submittedName>
</protein>
<proteinExistence type="predicted"/>
<accession>A0A8X6Y3W7</accession>
<evidence type="ECO:0000313" key="2">
    <source>
        <dbReference type="EMBL" id="GFY62459.1"/>
    </source>
</evidence>
<dbReference type="EMBL" id="BMAV01014228">
    <property type="protein sequence ID" value="GFY62459.1"/>
    <property type="molecule type" value="Genomic_DNA"/>
</dbReference>
<sequence>MQDGRRFVAFHKQVPHQHYPLAAMVGQDGKLYFRLVDVGALLGRSKVYEFSKIFDNLVIQGKDVLPAHKRYPVMTQRSKLVTPDVVFNLLNAELSSLATSFATSLNVGFALGKKIRASARRVSNLTQHDALARKDALRPCVSHTSPPTTPRREKHLPPLQSPQPIEGTLDTVGYLCTQHFTTLLSQNTIARNTLQLKKKNIYGAQVETHSLLILPCHLLGSRLIQTSYRPFLNPYQSNRRIRSHFRVLYKSRAQKPVASFYSRDIEDEKALALNLAVYQGTDLGDYINFMVQFRSSLNALKPADVIALEPIYTVDLVEQMQQLLPNLNPREIPTFESFAYFEPADVFDEYLEQEASKGKGAFFEAVWSVISKPKLWLLHRAWTSTQIPQTPSPWI</sequence>